<dbReference type="PANTHER" id="PTHR44591">
    <property type="entry name" value="STRESS RESPONSE REGULATOR PROTEIN 1"/>
    <property type="match status" value="1"/>
</dbReference>
<dbReference type="Proteomes" id="UP000315673">
    <property type="component" value="Chromosome"/>
</dbReference>
<evidence type="ECO:0000313" key="5">
    <source>
        <dbReference type="Proteomes" id="UP000315673"/>
    </source>
</evidence>
<accession>A0A5B8LJB2</accession>
<organism evidence="4 5">
    <name type="scientific">Sphingomonas panacisoli</name>
    <dbReference type="NCBI Taxonomy" id="1813879"/>
    <lineage>
        <taxon>Bacteria</taxon>
        <taxon>Pseudomonadati</taxon>
        <taxon>Pseudomonadota</taxon>
        <taxon>Alphaproteobacteria</taxon>
        <taxon>Sphingomonadales</taxon>
        <taxon>Sphingomonadaceae</taxon>
        <taxon>Sphingomonas</taxon>
    </lineage>
</organism>
<dbReference type="SMART" id="SM00448">
    <property type="entry name" value="REC"/>
    <property type="match status" value="1"/>
</dbReference>
<proteinExistence type="predicted"/>
<dbReference type="PANTHER" id="PTHR44591:SF23">
    <property type="entry name" value="CHEY SUBFAMILY"/>
    <property type="match status" value="1"/>
</dbReference>
<reference evidence="4 5" key="1">
    <citation type="submission" date="2019-07" db="EMBL/GenBank/DDBJ databases">
        <title>Full genome sequence of Sphingomonas sp. 4R-6-7(HKS19).</title>
        <authorList>
            <person name="Im W.-T."/>
        </authorList>
    </citation>
    <scope>NUCLEOTIDE SEQUENCE [LARGE SCALE GENOMIC DNA]</scope>
    <source>
        <strain evidence="4 5">HKS19</strain>
    </source>
</reference>
<sequence length="223" mass="23593">MTDQQGTVLIVDDEEANRIIVRRVLEQAGWSAVEAADGIEAVAAARRTLPSLIVMDIDMPRCDGLAATRAIRESAAPLSSVPILVYSAMPLTDVEVTARGMDGRIPKPFTPDQLIAAVEPWLQEGQLAGAQRLAGLFGEAELGRLVGGLREQLESAVTELDGTAIPTIAHRVAGLAGTLGFAAVSASWLALSEGDESARDQARRDARMAIAAIDRSELVAPHH</sequence>
<dbReference type="EMBL" id="CP042306">
    <property type="protein sequence ID" value="QDZ08263.1"/>
    <property type="molecule type" value="Genomic_DNA"/>
</dbReference>
<dbReference type="AlphaFoldDB" id="A0A5B8LJB2"/>
<evidence type="ECO:0000259" key="3">
    <source>
        <dbReference type="PROSITE" id="PS50110"/>
    </source>
</evidence>
<dbReference type="Pfam" id="PF00072">
    <property type="entry name" value="Response_reg"/>
    <property type="match status" value="1"/>
</dbReference>
<dbReference type="InterPro" id="IPR050595">
    <property type="entry name" value="Bact_response_regulator"/>
</dbReference>
<protein>
    <submittedName>
        <fullName evidence="4">Response regulator</fullName>
    </submittedName>
</protein>
<dbReference type="OrthoDB" id="7428133at2"/>
<dbReference type="InterPro" id="IPR011006">
    <property type="entry name" value="CheY-like_superfamily"/>
</dbReference>
<evidence type="ECO:0000256" key="1">
    <source>
        <dbReference type="ARBA" id="ARBA00022553"/>
    </source>
</evidence>
<dbReference type="CDD" id="cd17546">
    <property type="entry name" value="REC_hyHK_CKI1_RcsC-like"/>
    <property type="match status" value="1"/>
</dbReference>
<keyword evidence="5" id="KW-1185">Reference proteome</keyword>
<dbReference type="InterPro" id="IPR001789">
    <property type="entry name" value="Sig_transdc_resp-reg_receiver"/>
</dbReference>
<dbReference type="SUPFAM" id="SSF52172">
    <property type="entry name" value="CheY-like"/>
    <property type="match status" value="1"/>
</dbReference>
<dbReference type="GO" id="GO:0000160">
    <property type="term" value="P:phosphorelay signal transduction system"/>
    <property type="evidence" value="ECO:0007669"/>
    <property type="project" value="InterPro"/>
</dbReference>
<feature type="domain" description="Response regulatory" evidence="3">
    <location>
        <begin position="7"/>
        <end position="122"/>
    </location>
</feature>
<dbReference type="Gene3D" id="3.40.50.2300">
    <property type="match status" value="1"/>
</dbReference>
<dbReference type="SUPFAM" id="SSF47226">
    <property type="entry name" value="Histidine-containing phosphotransfer domain, HPT domain"/>
    <property type="match status" value="1"/>
</dbReference>
<dbReference type="PROSITE" id="PS50110">
    <property type="entry name" value="RESPONSE_REGULATORY"/>
    <property type="match status" value="1"/>
</dbReference>
<dbReference type="InterPro" id="IPR036641">
    <property type="entry name" value="HPT_dom_sf"/>
</dbReference>
<gene>
    <name evidence="4" type="ORF">FPZ24_12915</name>
</gene>
<dbReference type="KEGG" id="spai:FPZ24_12915"/>
<feature type="modified residue" description="4-aspartylphosphate" evidence="2">
    <location>
        <position position="56"/>
    </location>
</feature>
<evidence type="ECO:0000313" key="4">
    <source>
        <dbReference type="EMBL" id="QDZ08263.1"/>
    </source>
</evidence>
<evidence type="ECO:0000256" key="2">
    <source>
        <dbReference type="PROSITE-ProRule" id="PRU00169"/>
    </source>
</evidence>
<name>A0A5B8LJB2_9SPHN</name>
<keyword evidence="1 2" id="KW-0597">Phosphoprotein</keyword>